<protein>
    <submittedName>
        <fullName evidence="7">BACK domain-containing protein</fullName>
    </submittedName>
</protein>
<dbReference type="Gene3D" id="1.25.40.420">
    <property type="match status" value="1"/>
</dbReference>
<dbReference type="Proteomes" id="UP000006672">
    <property type="component" value="Unassembled WGS sequence"/>
</dbReference>
<reference evidence="6" key="1">
    <citation type="journal article" date="2007" name="Science">
        <title>Draft genome of the filarial nematode parasite Brugia malayi.</title>
        <authorList>
            <person name="Ghedin E."/>
            <person name="Wang S."/>
            <person name="Spiro D."/>
            <person name="Caler E."/>
            <person name="Zhao Q."/>
            <person name="Crabtree J."/>
            <person name="Allen J.E."/>
            <person name="Delcher A.L."/>
            <person name="Guiliano D.B."/>
            <person name="Miranda-Saavedra D."/>
            <person name="Angiuoli S.V."/>
            <person name="Creasy T."/>
            <person name="Amedeo P."/>
            <person name="Haas B."/>
            <person name="El-Sayed N.M."/>
            <person name="Wortman J.R."/>
            <person name="Feldblyum T."/>
            <person name="Tallon L."/>
            <person name="Schatz M."/>
            <person name="Shumway M."/>
            <person name="Koo H."/>
            <person name="Salzberg S.L."/>
            <person name="Schobel S."/>
            <person name="Pertea M."/>
            <person name="Pop M."/>
            <person name="White O."/>
            <person name="Barton G.J."/>
            <person name="Carlow C.K."/>
            <person name="Crawford M.J."/>
            <person name="Daub J."/>
            <person name="Dimmic M.W."/>
            <person name="Estes C.F."/>
            <person name="Foster J.M."/>
            <person name="Ganatra M."/>
            <person name="Gregory W.F."/>
            <person name="Johnson N.M."/>
            <person name="Jin J."/>
            <person name="Komuniecki R."/>
            <person name="Korf I."/>
            <person name="Kumar S."/>
            <person name="Laney S."/>
            <person name="Li B.W."/>
            <person name="Li W."/>
            <person name="Lindblom T.H."/>
            <person name="Lustigman S."/>
            <person name="Ma D."/>
            <person name="Maina C.V."/>
            <person name="Martin D.M."/>
            <person name="McCarter J.P."/>
            <person name="McReynolds L."/>
            <person name="Mitreva M."/>
            <person name="Nutman T.B."/>
            <person name="Parkinson J."/>
            <person name="Peregrin-Alvarez J.M."/>
            <person name="Poole C."/>
            <person name="Ren Q."/>
            <person name="Saunders L."/>
            <person name="Sluder A.E."/>
            <person name="Smith K."/>
            <person name="Stanke M."/>
            <person name="Unnasch T.R."/>
            <person name="Ware J."/>
            <person name="Wei A.D."/>
            <person name="Weil G."/>
            <person name="Williams D.J."/>
            <person name="Zhang Y."/>
            <person name="Williams S.A."/>
            <person name="Fraser-Liggett C."/>
            <person name="Slatko B."/>
            <person name="Blaxter M.L."/>
            <person name="Scott A.L."/>
        </authorList>
    </citation>
    <scope>NUCLEOTIDE SEQUENCE</scope>
    <source>
        <strain evidence="6">FR3</strain>
    </source>
</reference>
<gene>
    <name evidence="5" type="primary">Bm11166</name>
    <name evidence="5" type="ORF">BM_BM11166</name>
</gene>
<keyword evidence="1" id="KW-0880">Kelch repeat</keyword>
<dbReference type="PANTHER" id="PTHR45632:SF3">
    <property type="entry name" value="KELCH-LIKE PROTEIN 32"/>
    <property type="match status" value="1"/>
</dbReference>
<keyword evidence="2" id="KW-0677">Repeat</keyword>
<dbReference type="WBParaSite" id="Bm11166.1">
    <property type="protein sequence ID" value="Bm11166.1"/>
    <property type="gene ID" value="WBGene00231427"/>
</dbReference>
<dbReference type="SMART" id="SM00875">
    <property type="entry name" value="BACK"/>
    <property type="match status" value="1"/>
</dbReference>
<keyword evidence="6" id="KW-1185">Reference proteome</keyword>
<dbReference type="RefSeq" id="XP_042938738.1">
    <property type="nucleotide sequence ID" value="XM_043082804.1"/>
</dbReference>
<reference evidence="5" key="2">
    <citation type="submission" date="2019-04" db="EMBL/GenBank/DDBJ databases">
        <authorList>
            <person name="Howe K."/>
            <person name="Paulini M."/>
            <person name="Williams G."/>
        </authorList>
    </citation>
    <scope>NUCLEOTIDE SEQUENCE [LARGE SCALE GENOMIC DNA]</scope>
    <source>
        <strain evidence="5">FR3</strain>
    </source>
</reference>
<feature type="compositionally biased region" description="Basic and acidic residues" evidence="3">
    <location>
        <begin position="431"/>
        <end position="452"/>
    </location>
</feature>
<dbReference type="GeneID" id="6096458"/>
<evidence type="ECO:0000313" key="6">
    <source>
        <dbReference type="Proteomes" id="UP000006672"/>
    </source>
</evidence>
<accession>A0A8L7SMR4</accession>
<organism evidence="5">
    <name type="scientific">Brugia malayi</name>
    <name type="common">Filarial nematode worm</name>
    <dbReference type="NCBI Taxonomy" id="6279"/>
    <lineage>
        <taxon>Eukaryota</taxon>
        <taxon>Metazoa</taxon>
        <taxon>Ecdysozoa</taxon>
        <taxon>Nematoda</taxon>
        <taxon>Chromadorea</taxon>
        <taxon>Rhabditida</taxon>
        <taxon>Spirurina</taxon>
        <taxon>Spiruromorpha</taxon>
        <taxon>Filarioidea</taxon>
        <taxon>Onchocercidae</taxon>
        <taxon>Brugia</taxon>
    </lineage>
</organism>
<name>A0A4E9G386_BRUMA</name>
<sequence>MWYGRSQEGVPQLQQRLVLDVVWVVPGDIRKYYLQATPEILSSGKEITVHLYGMPNITNAGLYNVVAFIQSGQIKFLETELENVLIAANDLRVTSLVSLICEEMTARILENTSPPISLLYSAIACLAPQSQYRNMVVDGAAIKFHDILANPEFLKLSFEMLYALISSPVLQGPEWVSEIYEAIIFWLQNNPEHICYAPALLDNVNFKEIIHVADNVYHLTSPQNRNQSLSSSIYTVSGAETAIAPDPLRGTLGLASSPLGSYIIPPFDSVSSVTTRSISNETSVSVDKNWRPAQQLPIGSGSSRNRTARNDPILTYSNVPITTSDAAANDDTAGAIGGGAAGIDTTDCGVIDGDTIRDGVITDSTIGNGAIDGTVGGGAIGGGSGEQERSGAAITSFPTLESAEIRTSSSQESASNLKRRPKFEQIPLRTEPPKSRKELRKERQAREKTDTK</sequence>
<evidence type="ECO:0000256" key="2">
    <source>
        <dbReference type="ARBA" id="ARBA00022737"/>
    </source>
</evidence>
<dbReference type="AlphaFoldDB" id="A0A4E9G386"/>
<evidence type="ECO:0000256" key="1">
    <source>
        <dbReference type="ARBA" id="ARBA00022441"/>
    </source>
</evidence>
<feature type="region of interest" description="Disordered" evidence="3">
    <location>
        <begin position="363"/>
        <end position="452"/>
    </location>
</feature>
<proteinExistence type="predicted"/>
<dbReference type="PANTHER" id="PTHR45632">
    <property type="entry name" value="LD33804P"/>
    <property type="match status" value="1"/>
</dbReference>
<feature type="compositionally biased region" description="Gly residues" evidence="3">
    <location>
        <begin position="374"/>
        <end position="385"/>
    </location>
</feature>
<accession>A0A4E9G386</accession>
<dbReference type="InterPro" id="IPR011705">
    <property type="entry name" value="BACK"/>
</dbReference>
<dbReference type="OrthoDB" id="5843599at2759"/>
<evidence type="ECO:0000313" key="5">
    <source>
        <dbReference type="EMBL" id="VIO99915.1"/>
    </source>
</evidence>
<dbReference type="KEGG" id="bmy:BM_BM11166"/>
<dbReference type="CTD" id="6096458"/>
<evidence type="ECO:0000313" key="7">
    <source>
        <dbReference type="WBParaSite" id="Bm11166.1"/>
    </source>
</evidence>
<evidence type="ECO:0000259" key="4">
    <source>
        <dbReference type="SMART" id="SM00875"/>
    </source>
</evidence>
<reference evidence="7" key="3">
    <citation type="submission" date="2022-04" db="UniProtKB">
        <authorList>
            <consortium name="WormBaseParasite"/>
        </authorList>
    </citation>
    <scope>IDENTIFICATION</scope>
</reference>
<evidence type="ECO:0000256" key="3">
    <source>
        <dbReference type="SAM" id="MobiDB-lite"/>
    </source>
</evidence>
<dbReference type="Pfam" id="PF07707">
    <property type="entry name" value="BACK"/>
    <property type="match status" value="1"/>
</dbReference>
<feature type="compositionally biased region" description="Polar residues" evidence="3">
    <location>
        <begin position="405"/>
        <end position="416"/>
    </location>
</feature>
<dbReference type="EMBL" id="CAAKNF010000004">
    <property type="protein sequence ID" value="VIO99915.1"/>
    <property type="molecule type" value="Genomic_DNA"/>
</dbReference>
<feature type="domain" description="BACK" evidence="4">
    <location>
        <begin position="120"/>
        <end position="213"/>
    </location>
</feature>